<comment type="subcellular location">
    <subcellularLocation>
        <location evidence="1">Cell membrane</location>
        <topology evidence="1">Multi-pass membrane protein</topology>
    </subcellularLocation>
</comment>
<dbReference type="PRINTS" id="PR01259">
    <property type="entry name" value="NACAEXCHNGR"/>
</dbReference>
<keyword evidence="5 20" id="KW-0812">Transmembrane</keyword>
<evidence type="ECO:0000256" key="6">
    <source>
        <dbReference type="ARBA" id="ARBA00022723"/>
    </source>
</evidence>
<evidence type="ECO:0000313" key="23">
    <source>
        <dbReference type="Proteomes" id="UP000186817"/>
    </source>
</evidence>
<feature type="compositionally biased region" description="Pro residues" evidence="19">
    <location>
        <begin position="1043"/>
        <end position="1058"/>
    </location>
</feature>
<dbReference type="Proteomes" id="UP000186817">
    <property type="component" value="Unassembled WGS sequence"/>
</dbReference>
<keyword evidence="10" id="KW-0112">Calmodulin-binding</keyword>
<dbReference type="EMBL" id="LSRX01000288">
    <property type="protein sequence ID" value="OLQ01557.1"/>
    <property type="molecule type" value="Genomic_DNA"/>
</dbReference>
<evidence type="ECO:0000256" key="3">
    <source>
        <dbReference type="ARBA" id="ARBA00022448"/>
    </source>
</evidence>
<evidence type="ECO:0000256" key="7">
    <source>
        <dbReference type="ARBA" id="ARBA00022729"/>
    </source>
</evidence>
<evidence type="ECO:0000256" key="11">
    <source>
        <dbReference type="ARBA" id="ARBA00022989"/>
    </source>
</evidence>
<dbReference type="InterPro" id="IPR000571">
    <property type="entry name" value="Znf_CCCH"/>
</dbReference>
<feature type="transmembrane region" description="Helical" evidence="20">
    <location>
        <begin position="238"/>
        <end position="258"/>
    </location>
</feature>
<keyword evidence="13" id="KW-0406">Ion transport</keyword>
<reference evidence="22 23" key="1">
    <citation type="submission" date="2016-02" db="EMBL/GenBank/DDBJ databases">
        <title>Genome analysis of coral dinoflagellate symbionts highlights evolutionary adaptations to a symbiotic lifestyle.</title>
        <authorList>
            <person name="Aranda M."/>
            <person name="Li Y."/>
            <person name="Liew Y.J."/>
            <person name="Baumgarten S."/>
            <person name="Simakov O."/>
            <person name="Wilson M."/>
            <person name="Piel J."/>
            <person name="Ashoor H."/>
            <person name="Bougouffa S."/>
            <person name="Bajic V.B."/>
            <person name="Ryu T."/>
            <person name="Ravasi T."/>
            <person name="Bayer T."/>
            <person name="Micklem G."/>
            <person name="Kim H."/>
            <person name="Bhak J."/>
            <person name="Lajeunesse T.C."/>
            <person name="Voolstra C.R."/>
        </authorList>
    </citation>
    <scope>NUCLEOTIDE SEQUENCE [LARGE SCALE GENOMIC DNA]</scope>
    <source>
        <strain evidence="22 23">CCMP2467</strain>
    </source>
</reference>
<feature type="transmembrane region" description="Helical" evidence="20">
    <location>
        <begin position="88"/>
        <end position="110"/>
    </location>
</feature>
<dbReference type="PANTHER" id="PTHR11878:SF65">
    <property type="entry name" value="NA_CA-EXCHANGE PROTEIN, ISOFORM G"/>
    <property type="match status" value="1"/>
</dbReference>
<keyword evidence="3" id="KW-0813">Transport</keyword>
<dbReference type="GO" id="GO:0005886">
    <property type="term" value="C:plasma membrane"/>
    <property type="evidence" value="ECO:0007669"/>
    <property type="project" value="UniProtKB-SubCell"/>
</dbReference>
<dbReference type="InterPro" id="IPR003644">
    <property type="entry name" value="Calx_beta"/>
</dbReference>
<evidence type="ECO:0000256" key="13">
    <source>
        <dbReference type="ARBA" id="ARBA00023065"/>
    </source>
</evidence>
<keyword evidence="12" id="KW-0915">Sodium</keyword>
<organism evidence="22 23">
    <name type="scientific">Symbiodinium microadriaticum</name>
    <name type="common">Dinoflagellate</name>
    <name type="synonym">Zooxanthella microadriatica</name>
    <dbReference type="NCBI Taxonomy" id="2951"/>
    <lineage>
        <taxon>Eukaryota</taxon>
        <taxon>Sar</taxon>
        <taxon>Alveolata</taxon>
        <taxon>Dinophyceae</taxon>
        <taxon>Suessiales</taxon>
        <taxon>Symbiodiniaceae</taxon>
        <taxon>Symbiodinium</taxon>
    </lineage>
</organism>
<dbReference type="InterPro" id="IPR051171">
    <property type="entry name" value="CaCA"/>
</dbReference>
<feature type="domain" description="C3H1-type" evidence="21">
    <location>
        <begin position="2608"/>
        <end position="2632"/>
    </location>
</feature>
<proteinExistence type="inferred from homology"/>
<keyword evidence="18" id="KW-0862">Zinc</keyword>
<evidence type="ECO:0000256" key="2">
    <source>
        <dbReference type="ARBA" id="ARBA00007489"/>
    </source>
</evidence>
<comment type="catalytic activity">
    <reaction evidence="17">
        <text>Ca(2+)(in) + 3 Na(+)(out) = Ca(2+)(out) + 3 Na(+)(in)</text>
        <dbReference type="Rhea" id="RHEA:69955"/>
        <dbReference type="ChEBI" id="CHEBI:29101"/>
        <dbReference type="ChEBI" id="CHEBI:29108"/>
    </reaction>
</comment>
<feature type="transmembrane region" description="Helical" evidence="20">
    <location>
        <begin position="172"/>
        <end position="197"/>
    </location>
</feature>
<dbReference type="InterPro" id="IPR016024">
    <property type="entry name" value="ARM-type_fold"/>
</dbReference>
<dbReference type="Pfam" id="PF01699">
    <property type="entry name" value="Na_Ca_ex"/>
    <property type="match status" value="2"/>
</dbReference>
<dbReference type="GO" id="GO:0008270">
    <property type="term" value="F:zinc ion binding"/>
    <property type="evidence" value="ECO:0007669"/>
    <property type="project" value="UniProtKB-KW"/>
</dbReference>
<feature type="transmembrane region" description="Helical" evidence="20">
    <location>
        <begin position="912"/>
        <end position="931"/>
    </location>
</feature>
<keyword evidence="11 20" id="KW-1133">Transmembrane helix</keyword>
<comment type="caution">
    <text evidence="22">The sequence shown here is derived from an EMBL/GenBank/DDBJ whole genome shotgun (WGS) entry which is preliminary data.</text>
</comment>
<evidence type="ECO:0000256" key="18">
    <source>
        <dbReference type="PROSITE-ProRule" id="PRU00723"/>
    </source>
</evidence>
<feature type="transmembrane region" description="Helical" evidence="20">
    <location>
        <begin position="790"/>
        <end position="807"/>
    </location>
</feature>
<keyword evidence="7" id="KW-0732">Signal</keyword>
<feature type="transmembrane region" description="Helical" evidence="20">
    <location>
        <begin position="209"/>
        <end position="232"/>
    </location>
</feature>
<feature type="zinc finger region" description="C3H1-type" evidence="18">
    <location>
        <begin position="2608"/>
        <end position="2632"/>
    </location>
</feature>
<feature type="compositionally biased region" description="Low complexity" evidence="19">
    <location>
        <begin position="2647"/>
        <end position="2658"/>
    </location>
</feature>
<dbReference type="GO" id="GO:0005432">
    <property type="term" value="F:calcium:sodium antiporter activity"/>
    <property type="evidence" value="ECO:0007669"/>
    <property type="project" value="InterPro"/>
</dbReference>
<feature type="transmembrane region" description="Helical" evidence="20">
    <location>
        <begin position="708"/>
        <end position="730"/>
    </location>
</feature>
<evidence type="ECO:0000256" key="17">
    <source>
        <dbReference type="ARBA" id="ARBA00033667"/>
    </source>
</evidence>
<evidence type="ECO:0000256" key="8">
    <source>
        <dbReference type="ARBA" id="ARBA00022737"/>
    </source>
</evidence>
<gene>
    <name evidence="22" type="primary">SLC8A1</name>
    <name evidence="22" type="ORF">AK812_SmicGene15697</name>
</gene>
<evidence type="ECO:0000259" key="21">
    <source>
        <dbReference type="PROSITE" id="PS50103"/>
    </source>
</evidence>
<keyword evidence="14 20" id="KW-0472">Membrane</keyword>
<dbReference type="SUPFAM" id="SSF141072">
    <property type="entry name" value="CalX-like"/>
    <property type="match status" value="1"/>
</dbReference>
<evidence type="ECO:0000256" key="20">
    <source>
        <dbReference type="SAM" id="Phobius"/>
    </source>
</evidence>
<keyword evidence="4" id="KW-1003">Cell membrane</keyword>
<keyword evidence="9" id="KW-0106">Calcium</keyword>
<keyword evidence="23" id="KW-1185">Reference proteome</keyword>
<evidence type="ECO:0000256" key="9">
    <source>
        <dbReference type="ARBA" id="ARBA00022837"/>
    </source>
</evidence>
<feature type="region of interest" description="Disordered" evidence="19">
    <location>
        <begin position="943"/>
        <end position="975"/>
    </location>
</feature>
<comment type="similarity">
    <text evidence="2">Belongs to the Ca(2+):cation antiporter (CaCA) (TC 2.A.19) family. SLC8 subfamily.</text>
</comment>
<evidence type="ECO:0000256" key="10">
    <source>
        <dbReference type="ARBA" id="ARBA00022860"/>
    </source>
</evidence>
<dbReference type="OrthoDB" id="434684at2759"/>
<accession>A0A1Q9E296</accession>
<dbReference type="PANTHER" id="PTHR11878">
    <property type="entry name" value="SODIUM/CALCIUM EXCHANGER"/>
    <property type="match status" value="1"/>
</dbReference>
<feature type="region of interest" description="Disordered" evidence="19">
    <location>
        <begin position="2642"/>
        <end position="2665"/>
    </location>
</feature>
<evidence type="ECO:0000256" key="12">
    <source>
        <dbReference type="ARBA" id="ARBA00023053"/>
    </source>
</evidence>
<feature type="region of interest" description="Disordered" evidence="19">
    <location>
        <begin position="1040"/>
        <end position="1061"/>
    </location>
</feature>
<dbReference type="Pfam" id="PF03160">
    <property type="entry name" value="Calx-beta"/>
    <property type="match status" value="1"/>
</dbReference>
<keyword evidence="18" id="KW-0863">Zinc-finger</keyword>
<dbReference type="InterPro" id="IPR038081">
    <property type="entry name" value="CalX-like_sf"/>
</dbReference>
<evidence type="ECO:0000256" key="1">
    <source>
        <dbReference type="ARBA" id="ARBA00004651"/>
    </source>
</evidence>
<name>A0A1Q9E296_SYMMI</name>
<dbReference type="SUPFAM" id="SSF48371">
    <property type="entry name" value="ARM repeat"/>
    <property type="match status" value="1"/>
</dbReference>
<dbReference type="InterPro" id="IPR004836">
    <property type="entry name" value="Na_Ca_Ex"/>
</dbReference>
<dbReference type="Gene3D" id="2.60.40.2030">
    <property type="match status" value="1"/>
</dbReference>
<keyword evidence="16" id="KW-0739">Sodium transport</keyword>
<sequence>MQKGALRRRELAVTVRVVGPKGFVWRALSQADASPKARCSVKATGPSVCSLPEMALVSPEPPICSAEGSGSLLPLFADEHLWNKPLRAILYGVGMVYMFLGVSIVADMFMNSIEEITSRSKQVTKKDGRTITYKVWNPTVANLTLLALGSSAPEILLSVVETLNKDFYIGELGSATITGSASFNLLVIVGLCVFVIPSSELRRMKDMDVFVVTVIFMFFAYLWLAAIVAFITPGVVDIWEALITLAGEPALVYLAYLADIGALRRCRRCGKETAQEAELVSRALKLLGLQKEDEDYSNTEIVLQVAAAEDASGFKKVVERGLPADKEKLGSVVDAGMVAREARAQRRAAMPATQTEDEAKTNYHLVKPMSTGRPLVQFAVVQQSLSSELPVKHITTVRVGDHSKIGNVHGTYVVLRPKEMVKKPSGNSLLQSVYVTEPDSYEGSMEVVGRGEFSLAEGEMSKDIPVSIPRPSNGPWKPQQDEVVVKIESLEGVMTGGQSVVVEIGPIHATVVTYVPSHRKGVFCFPFERIAIQGASHSQKIQCIVERLDGCSGPAKCSYRTSRMSSVPGFDYEETEGSLEFPPGVTERFVEIEILPKRMEEIADKFLLILEEPEGAQFENDGQLRDSLVQTIMIGVNEADEGASKWLDATFNCDEMRLGFSSWREQLVEAVLPNGSCEAAKEVSWAELVFHVVCVPWKLFFVPIPPTAFLRGWVCFFFSLGYIAFLTAIIGDMAEIFGCVLEIPDLVTGVSFVALGTSMPDLFASRHAAVEDPTADAAIINVTGSNSVNVFLGIGIPWSVGAVVWAVRGRTAKWIATYPDIAAQDNMRDRAGLVIKGAEELVFGVVVFAAMAGLAIVVMMVRRTYVGGELGGPMSSKVLGALTLLILWLSYIGLVAWFSISGKTADAAEQAVVVGSAAALCVLCVIATSVWTTVVKGIASDDENAGEDSGFIEEISCPPSPRPDGMQKSPKLGSENVSLPKATLAAADAAAGPMLASSAPELEPQEGEILVLDRPVLLSETSLELEARDVAAEHQAVRLHSTPPHPQAPKVPPQPEAPQAPQNVAMSLEAQGPLWRGPADTDEALGNGCPVVSGFLPHGCRQACCSLAMPVEDPRLVLAAMKQHAESPSVQDASTRQKTSEASAVALVAKAMKAPELSEYNGIAPATFTTTGSLDLALVALQLHPGAAQVQAAGAALLGRFALLPRPPEVLAAMHEHSGAVEVQACACACVGAFALRGTAESRQTLRQTMALDFLVAALKIPGRQHEDVGNHPSSTAVQVDTATVLTTSLAALLCLATKVPNAEKSDEDTESMMEPPLTPAECDSAILLRSWRSRFFGDTSLAVALQGFELPNRHIPSSQVLMLKPALRGHKTVPAVLSLASQVAAPEAMLTLMQAGHSEALTDVDMQKLQWRLVSAMEKFPGAQQLQRVGLDVVTLCCLPETHVSGTPEVSQQKLPGPELLELGDDSAVLQGNAALAGSDAGALVDCDVEEVNSYCQQLRDIFISRTSDGYMPAVLSSLASQPRSLVVQIRGLDLIAALVAARQRSPPVAVDLAIAALNRFPEVPELVEVAIMALARLLTFDEEKVEEPMDRPSASSLLLLVETDPEISQTFLKRDCPSVVRRTVLRVIAQGSTDIATRLTALRGVPALLQALDAVQSSSVAALAISLPLKQPDLDPRMTRNPRHLGDCARTARESLISGLAAADDAAHRGPSSYSHLQVQGLKEALKLTRKQSLTPLSGILDILGDDAELESLLADEILNLRLALMGSSCTPGGNGDFPWWIATLAVDANKQASQRSESEFASSSQDHLAVAEARLVDIEFGDMEKTVDEILLDLPVPGEDVESCWLRAQNVSRPGLLLEAMRALPYETRIQIAAEVPQISEAVVAGLPIAVQLAVAALRGHERSAEAQQRATMALQVSLGAVPLLARALENYPDDPELQERGLDVLRVIATGGRLPDVEVMNLNIARPKIQEYGLTLLSEIGWQGGDRQLEILLEDGVEAFPAERDVQLHGLAAVQALTTGNEECRVRFFTLADILEIVMEAGRYAFFYLTLMLAEKRCQSLAESALVSHPQSARVVELAEQLLQVIEVDAPGYLADQQGSIDCGSPSTSDCVSPVSPVDRMLPSATGVEGTKAAMGPVGPANVDIAFSESAFMQLFFSRCLRSELRLRQPTACFAELAPTRLLTARNETSMNSNAIDFWWNWDYARTSAMGAICFFHLGGEYIMGGLADGLYGPACAGETTAGTFGCAGFASLFDPVKAATVIPNALVPENEVLPNATKYCRGWLKDVIEALPIHAYGRSAQEIKDKLHDYHKASLIKGLGLRQVFLEDFQGTSGRTKKTLWLTEVTMGTNEAEDLVTFVDDLMMPVRTWPRGGLLSKGPEERAGIVITIFEGGFSEWSMGAFTLGSYKPHAYEDLDDTTPQLLTYVLDPSPIVPTEVGDSSPTAASGAEDESQDCLALWYRLFLRCAHINVRSLAIMEAPLGRAMETYIGKIADKIRDPAWESQGSTASEVSAAQAAAEVPIPSPGRFDWSDAYDEQLQEDVFLGKLEIKNTFYNIPVASSMTEIHVTPDTNWKSAPAALVQKNWRTKFPEMEAAHNRGECKPCAYFLYKTDGCRNSENCPYCHLCRKGEIKRRKRQRAKQLKAAAASEAHQAGELDGSD</sequence>
<evidence type="ECO:0000256" key="19">
    <source>
        <dbReference type="SAM" id="MobiDB-lite"/>
    </source>
</evidence>
<protein>
    <submittedName>
        <fullName evidence="22">Sodium/calcium exchanger 1</fullName>
    </submittedName>
</protein>
<keyword evidence="6 18" id="KW-0479">Metal-binding</keyword>
<evidence type="ECO:0000256" key="4">
    <source>
        <dbReference type="ARBA" id="ARBA00022475"/>
    </source>
</evidence>
<keyword evidence="15" id="KW-0325">Glycoprotein</keyword>
<feature type="transmembrane region" description="Helical" evidence="20">
    <location>
        <begin position="841"/>
        <end position="861"/>
    </location>
</feature>
<evidence type="ECO:0000256" key="15">
    <source>
        <dbReference type="ARBA" id="ARBA00023180"/>
    </source>
</evidence>
<keyword evidence="8" id="KW-0677">Repeat</keyword>
<dbReference type="InterPro" id="IPR004837">
    <property type="entry name" value="NaCa_Exmemb"/>
</dbReference>
<feature type="transmembrane region" description="Helical" evidence="20">
    <location>
        <begin position="881"/>
        <end position="900"/>
    </location>
</feature>
<dbReference type="GO" id="GO:0005516">
    <property type="term" value="F:calmodulin binding"/>
    <property type="evidence" value="ECO:0007669"/>
    <property type="project" value="UniProtKB-KW"/>
</dbReference>
<dbReference type="Gene3D" id="1.20.1420.30">
    <property type="entry name" value="NCX, central ion-binding region"/>
    <property type="match status" value="2"/>
</dbReference>
<evidence type="ECO:0000256" key="5">
    <source>
        <dbReference type="ARBA" id="ARBA00022692"/>
    </source>
</evidence>
<dbReference type="GO" id="GO:0007154">
    <property type="term" value="P:cell communication"/>
    <property type="evidence" value="ECO:0007669"/>
    <property type="project" value="InterPro"/>
</dbReference>
<dbReference type="InterPro" id="IPR044880">
    <property type="entry name" value="NCX_ion-bd_dom_sf"/>
</dbReference>
<dbReference type="PROSITE" id="PS50103">
    <property type="entry name" value="ZF_C3H1"/>
    <property type="match status" value="1"/>
</dbReference>
<evidence type="ECO:0000256" key="16">
    <source>
        <dbReference type="ARBA" id="ARBA00023201"/>
    </source>
</evidence>
<evidence type="ECO:0000313" key="22">
    <source>
        <dbReference type="EMBL" id="OLQ01557.1"/>
    </source>
</evidence>
<evidence type="ECO:0000256" key="14">
    <source>
        <dbReference type="ARBA" id="ARBA00023136"/>
    </source>
</evidence>